<keyword evidence="5" id="KW-0472">Membrane</keyword>
<dbReference type="PANTHER" id="PTHR11857:SF43">
    <property type="entry name" value="GEO07291P1-RELATED"/>
    <property type="match status" value="1"/>
</dbReference>
<evidence type="ECO:0000313" key="6">
    <source>
        <dbReference type="EMBL" id="KAL0819155.1"/>
    </source>
</evidence>
<accession>A0ABD0SH38</accession>
<dbReference type="PANTHER" id="PTHR11857">
    <property type="entry name" value="ODORANT BINDING PROTEIN-RELATED"/>
    <property type="match status" value="1"/>
</dbReference>
<dbReference type="AlphaFoldDB" id="A0ABD0SH38"/>
<dbReference type="EMBL" id="JBEDNZ010000021">
    <property type="protein sequence ID" value="KAL0819155.1"/>
    <property type="molecule type" value="Genomic_DNA"/>
</dbReference>
<keyword evidence="5" id="KW-0812">Transmembrane</keyword>
<feature type="transmembrane region" description="Helical" evidence="5">
    <location>
        <begin position="77"/>
        <end position="96"/>
    </location>
</feature>
<gene>
    <name evidence="6" type="ORF">ABMA28_008410</name>
</gene>
<proteinExistence type="inferred from homology"/>
<evidence type="ECO:0000256" key="3">
    <source>
        <dbReference type="ARBA" id="ARBA00022525"/>
    </source>
</evidence>
<dbReference type="CDD" id="cd23992">
    <property type="entry name" value="PBP_GOBP"/>
    <property type="match status" value="1"/>
</dbReference>
<feature type="transmembrane region" description="Helical" evidence="5">
    <location>
        <begin position="43"/>
        <end position="65"/>
    </location>
</feature>
<comment type="subcellular location">
    <subcellularLocation>
        <location evidence="1">Secreted</location>
    </subcellularLocation>
</comment>
<dbReference type="Proteomes" id="UP001549921">
    <property type="component" value="Unassembled WGS sequence"/>
</dbReference>
<comment type="caution">
    <text evidence="6">The sequence shown here is derived from an EMBL/GenBank/DDBJ whole genome shotgun (WGS) entry which is preliminary data.</text>
</comment>
<keyword evidence="4" id="KW-0732">Signal</keyword>
<dbReference type="SMART" id="SM00708">
    <property type="entry name" value="PhBP"/>
    <property type="match status" value="1"/>
</dbReference>
<evidence type="ECO:0000256" key="1">
    <source>
        <dbReference type="ARBA" id="ARBA00004613"/>
    </source>
</evidence>
<dbReference type="InterPro" id="IPR036728">
    <property type="entry name" value="PBP_GOBP_sf"/>
</dbReference>
<dbReference type="Pfam" id="PF01395">
    <property type="entry name" value="PBP_GOBP"/>
    <property type="match status" value="1"/>
</dbReference>
<dbReference type="Gene3D" id="1.10.238.20">
    <property type="entry name" value="Pheromone/general odorant binding protein domain"/>
    <property type="match status" value="1"/>
</dbReference>
<dbReference type="SUPFAM" id="SSF47565">
    <property type="entry name" value="Insect pheromone/odorant-binding proteins"/>
    <property type="match status" value="1"/>
</dbReference>
<evidence type="ECO:0000256" key="4">
    <source>
        <dbReference type="ARBA" id="ARBA00022729"/>
    </source>
</evidence>
<reference evidence="6 7" key="1">
    <citation type="submission" date="2024-06" db="EMBL/GenBank/DDBJ databases">
        <title>A chromosome-level genome assembly of beet webworm, Loxostege sticticalis.</title>
        <authorList>
            <person name="Zhang Y."/>
        </authorList>
    </citation>
    <scope>NUCLEOTIDE SEQUENCE [LARGE SCALE GENOMIC DNA]</scope>
    <source>
        <strain evidence="6">AQ028</strain>
        <tissue evidence="6">Male pupae</tissue>
    </source>
</reference>
<keyword evidence="3" id="KW-0964">Secreted</keyword>
<comment type="similarity">
    <text evidence="2">Belongs to the PBP/GOBP family.</text>
</comment>
<organism evidence="6 7">
    <name type="scientific">Loxostege sticticalis</name>
    <name type="common">Beet webworm moth</name>
    <dbReference type="NCBI Taxonomy" id="481309"/>
    <lineage>
        <taxon>Eukaryota</taxon>
        <taxon>Metazoa</taxon>
        <taxon>Ecdysozoa</taxon>
        <taxon>Arthropoda</taxon>
        <taxon>Hexapoda</taxon>
        <taxon>Insecta</taxon>
        <taxon>Pterygota</taxon>
        <taxon>Neoptera</taxon>
        <taxon>Endopterygota</taxon>
        <taxon>Lepidoptera</taxon>
        <taxon>Glossata</taxon>
        <taxon>Ditrysia</taxon>
        <taxon>Pyraloidea</taxon>
        <taxon>Crambidae</taxon>
        <taxon>Pyraustinae</taxon>
        <taxon>Loxostege</taxon>
    </lineage>
</organism>
<dbReference type="GO" id="GO:0005576">
    <property type="term" value="C:extracellular region"/>
    <property type="evidence" value="ECO:0007669"/>
    <property type="project" value="UniProtKB-SubCell"/>
</dbReference>
<keyword evidence="5" id="KW-1133">Transmembrane helix</keyword>
<dbReference type="InterPro" id="IPR006170">
    <property type="entry name" value="PBP/GOBP"/>
</dbReference>
<protein>
    <submittedName>
        <fullName evidence="6">Uncharacterized protein</fullName>
    </submittedName>
</protein>
<name>A0ABD0SH38_LOXSC</name>
<sequence>MINKSLPKFHFQTHSKLARSQRSETIVPPLPLRWSARTLKTRCALRAHVFVHALYRLPLAHVLLYLPLPLYLPQGRIMTWVLAVALLAVFGAVQSASTGCKNCISLGKEEKAMFRAHSDACLPQSEVDPKLVEAMLNGELTDDPALKRHVYCVLLKCKVISKDGKLQKTAVLGKMANRADGKNATKVLEGCAEQHGDTPEEIAWNLFRCGYDKKAVLFEYMPTNIGNSEIDNNS</sequence>
<evidence type="ECO:0000256" key="5">
    <source>
        <dbReference type="SAM" id="Phobius"/>
    </source>
</evidence>
<evidence type="ECO:0000256" key="2">
    <source>
        <dbReference type="ARBA" id="ARBA00008098"/>
    </source>
</evidence>
<evidence type="ECO:0000313" key="7">
    <source>
        <dbReference type="Proteomes" id="UP001549921"/>
    </source>
</evidence>